<dbReference type="EMBL" id="BMJA01000005">
    <property type="protein sequence ID" value="GGA48017.1"/>
    <property type="molecule type" value="Genomic_DNA"/>
</dbReference>
<dbReference type="Gene3D" id="1.50.10.10">
    <property type="match status" value="1"/>
</dbReference>
<evidence type="ECO:0000259" key="1">
    <source>
        <dbReference type="Pfam" id="PF17389"/>
    </source>
</evidence>
<feature type="domain" description="Alpha-L-rhamnosidase six-hairpin glycosidase" evidence="1">
    <location>
        <begin position="179"/>
        <end position="294"/>
    </location>
</feature>
<dbReference type="SUPFAM" id="SSF48208">
    <property type="entry name" value="Six-hairpin glycosidases"/>
    <property type="match status" value="1"/>
</dbReference>
<dbReference type="Pfam" id="PF17389">
    <property type="entry name" value="Bac_rhamnosid6H"/>
    <property type="match status" value="1"/>
</dbReference>
<keyword evidence="3" id="KW-1185">Reference proteome</keyword>
<accession>A0ABQ1GPN9</accession>
<organism evidence="2 3">
    <name type="scientific">Dyella nitratireducens</name>
    <dbReference type="NCBI Taxonomy" id="1849580"/>
    <lineage>
        <taxon>Bacteria</taxon>
        <taxon>Pseudomonadati</taxon>
        <taxon>Pseudomonadota</taxon>
        <taxon>Gammaproteobacteria</taxon>
        <taxon>Lysobacterales</taxon>
        <taxon>Rhodanobacteraceae</taxon>
        <taxon>Dyella</taxon>
    </lineage>
</organism>
<protein>
    <recommendedName>
        <fullName evidence="1">Alpha-L-rhamnosidase six-hairpin glycosidase domain-containing protein</fullName>
    </recommendedName>
</protein>
<dbReference type="InterPro" id="IPR012341">
    <property type="entry name" value="6hp_glycosidase-like_sf"/>
</dbReference>
<dbReference type="InterPro" id="IPR035396">
    <property type="entry name" value="Bac_rhamnosid6H"/>
</dbReference>
<evidence type="ECO:0000313" key="3">
    <source>
        <dbReference type="Proteomes" id="UP000620046"/>
    </source>
</evidence>
<dbReference type="Proteomes" id="UP000620046">
    <property type="component" value="Unassembled WGS sequence"/>
</dbReference>
<dbReference type="PANTHER" id="PTHR34987:SF4">
    <property type="entry name" value="ALPHA-L-RHAMNOSIDASE C-TERMINAL DOMAIN-CONTAINING PROTEIN"/>
    <property type="match status" value="1"/>
</dbReference>
<evidence type="ECO:0000313" key="2">
    <source>
        <dbReference type="EMBL" id="GGA48017.1"/>
    </source>
</evidence>
<gene>
    <name evidence="2" type="ORF">GCM10010981_41510</name>
</gene>
<reference evidence="3" key="1">
    <citation type="journal article" date="2019" name="Int. J. Syst. Evol. Microbiol.">
        <title>The Global Catalogue of Microorganisms (GCM) 10K type strain sequencing project: providing services to taxonomists for standard genome sequencing and annotation.</title>
        <authorList>
            <consortium name="The Broad Institute Genomics Platform"/>
            <consortium name="The Broad Institute Genome Sequencing Center for Infectious Disease"/>
            <person name="Wu L."/>
            <person name="Ma J."/>
        </authorList>
    </citation>
    <scope>NUCLEOTIDE SEQUENCE [LARGE SCALE GENOMIC DNA]</scope>
    <source>
        <strain evidence="3">CGMCC 1.15439</strain>
    </source>
</reference>
<dbReference type="InterPro" id="IPR008928">
    <property type="entry name" value="6-hairpin_glycosidase_sf"/>
</dbReference>
<sequence>MLSVVLMAALAAGAQGDVWRDEIAWRGQQAHMSVAKDGHFTLAGPFGTRDIGAQRMRVETASPMFDGLFAMAQEELTQDSVTAIRDGAFDHGQPIPCTCFETGAKWPYVWTRDLSYSIDLGLWQFDPQRSRNGLSFKLSDVRDPSLPQGLYVMQDTGSGGSWPISTDRVVWFLGAQHLLDDKVFADNVYRALNDTLAQDRQYVFDPRLGLYRGETSFLDWREQTYPAWTASNVVFIGQSFALSTNVLHYQALQLAARLAKEHGESANAKRYEEQAASLKKAINARFWRADRGMYMSYIDGDGTPYDTYDLLGTALAITSGVAEGESARIALANYPTWPAGSPVIWPERSDQPIYHNRAIWPFVSAYALRAAREVNDPARIAHELRSIMRGAAMAGSNMENYELLTQATHVEDGKLSGPVVDSPRQLWSVAAYLDMVNEGVFGLTQRGSIEPKLPVSLVPMLFGDRDSITLHTPERSITLRIPRKLQGNLLVTDSIRQHGTETVVTMKAIDQPSLPMHTDAPLYAPAPPDAPTIEKDDRGWRVEADGKVVLYADGQRVGTIDGNTYVAEGVKPPCVSVTRVSEHGMESLHSKTVCGGDPISMGDSWPRSWTASATGRYRVWLRYENNHGSIETGVTAAVKMLAITCGNEAPQSLPIVMPHSVGEQSSSYGVISAKAGDVCRFELEQGFNMSDLSHFAHYTGGKGGIEGPLNDARIGDLIITPATGTP</sequence>
<dbReference type="RefSeq" id="WP_188797389.1">
    <property type="nucleotide sequence ID" value="NZ_BMJA01000005.1"/>
</dbReference>
<name>A0ABQ1GPN9_9GAMM</name>
<comment type="caution">
    <text evidence="2">The sequence shown here is derived from an EMBL/GenBank/DDBJ whole genome shotgun (WGS) entry which is preliminary data.</text>
</comment>
<proteinExistence type="predicted"/>
<dbReference type="PANTHER" id="PTHR34987">
    <property type="entry name" value="C, PUTATIVE (AFU_ORTHOLOGUE AFUA_3G02880)-RELATED"/>
    <property type="match status" value="1"/>
</dbReference>